<dbReference type="InterPro" id="IPR036852">
    <property type="entry name" value="Peptidase_S8/S53_dom_sf"/>
</dbReference>
<dbReference type="PRINTS" id="PR00723">
    <property type="entry name" value="SUBTILISIN"/>
</dbReference>
<keyword evidence="2" id="KW-0645">Protease</keyword>
<comment type="similarity">
    <text evidence="1">Belongs to the peptidase S8 family.</text>
</comment>
<dbReference type="InterPro" id="IPR050131">
    <property type="entry name" value="Peptidase_S8_subtilisin-like"/>
</dbReference>
<dbReference type="InterPro" id="IPR034074">
    <property type="entry name" value="Y4bN_pept_dom"/>
</dbReference>
<keyword evidence="3" id="KW-0378">Hydrolase</keyword>
<dbReference type="AlphaFoldDB" id="A0A2N3IEQ4"/>
<keyword evidence="4" id="KW-0720">Serine protease</keyword>
<dbReference type="Proteomes" id="UP000233618">
    <property type="component" value="Unassembled WGS sequence"/>
</dbReference>
<dbReference type="GO" id="GO:0006508">
    <property type="term" value="P:proteolysis"/>
    <property type="evidence" value="ECO:0007669"/>
    <property type="project" value="UniProtKB-KW"/>
</dbReference>
<reference evidence="6 7" key="1">
    <citation type="journal article" date="2017" name="Front. Microbiol.">
        <title>Labilibaculum manganireducens gen. nov., sp. nov. and Labilibaculum filiforme sp. nov., Novel Bacteroidetes Isolated from Subsurface Sediments of the Baltic Sea.</title>
        <authorList>
            <person name="Vandieken V."/>
            <person name="Marshall I.P."/>
            <person name="Niemann H."/>
            <person name="Engelen B."/>
            <person name="Cypionka H."/>
        </authorList>
    </citation>
    <scope>NUCLEOTIDE SEQUENCE [LARGE SCALE GENOMIC DNA]</scope>
    <source>
        <strain evidence="6 7">59.10-2M</strain>
    </source>
</reference>
<protein>
    <recommendedName>
        <fullName evidence="5">Peptidase S8/S53 domain-containing protein</fullName>
    </recommendedName>
</protein>
<dbReference type="CDD" id="cd04847">
    <property type="entry name" value="Peptidases_S8_Subtilisin_like_2"/>
    <property type="match status" value="1"/>
</dbReference>
<comment type="caution">
    <text evidence="6">The sequence shown here is derived from an EMBL/GenBank/DDBJ whole genome shotgun (WGS) entry which is preliminary data.</text>
</comment>
<dbReference type="EMBL" id="MVDE01000003">
    <property type="protein sequence ID" value="PKQ68787.1"/>
    <property type="molecule type" value="Genomic_DNA"/>
</dbReference>
<organism evidence="6 7">
    <name type="scientific">Labilibaculum manganireducens</name>
    <dbReference type="NCBI Taxonomy" id="1940525"/>
    <lineage>
        <taxon>Bacteria</taxon>
        <taxon>Pseudomonadati</taxon>
        <taxon>Bacteroidota</taxon>
        <taxon>Bacteroidia</taxon>
        <taxon>Marinilabiliales</taxon>
        <taxon>Marinifilaceae</taxon>
        <taxon>Labilibaculum</taxon>
    </lineage>
</organism>
<keyword evidence="7" id="KW-1185">Reference proteome</keyword>
<evidence type="ECO:0000256" key="3">
    <source>
        <dbReference type="ARBA" id="ARBA00022801"/>
    </source>
</evidence>
<evidence type="ECO:0000313" key="6">
    <source>
        <dbReference type="EMBL" id="PKQ68787.1"/>
    </source>
</evidence>
<proteinExistence type="inferred from homology"/>
<dbReference type="RefSeq" id="WP_101308435.1">
    <property type="nucleotide sequence ID" value="NZ_MVDE01000003.1"/>
</dbReference>
<evidence type="ECO:0000259" key="5">
    <source>
        <dbReference type="Pfam" id="PF00082"/>
    </source>
</evidence>
<dbReference type="InterPro" id="IPR000209">
    <property type="entry name" value="Peptidase_S8/S53_dom"/>
</dbReference>
<dbReference type="InterPro" id="IPR015500">
    <property type="entry name" value="Peptidase_S8_subtilisin-rel"/>
</dbReference>
<name>A0A2N3IEQ4_9BACT</name>
<dbReference type="GO" id="GO:0004252">
    <property type="term" value="F:serine-type endopeptidase activity"/>
    <property type="evidence" value="ECO:0007669"/>
    <property type="project" value="InterPro"/>
</dbReference>
<evidence type="ECO:0000256" key="1">
    <source>
        <dbReference type="ARBA" id="ARBA00011073"/>
    </source>
</evidence>
<dbReference type="PANTHER" id="PTHR43806">
    <property type="entry name" value="PEPTIDASE S8"/>
    <property type="match status" value="1"/>
</dbReference>
<dbReference type="Gene3D" id="3.40.50.200">
    <property type="entry name" value="Peptidase S8/S53 domain"/>
    <property type="match status" value="1"/>
</dbReference>
<dbReference type="Pfam" id="PF00082">
    <property type="entry name" value="Peptidase_S8"/>
    <property type="match status" value="1"/>
</dbReference>
<dbReference type="SUPFAM" id="SSF52743">
    <property type="entry name" value="Subtilisin-like"/>
    <property type="match status" value="1"/>
</dbReference>
<evidence type="ECO:0000256" key="2">
    <source>
        <dbReference type="ARBA" id="ARBA00022670"/>
    </source>
</evidence>
<accession>A0A2N3IEQ4</accession>
<gene>
    <name evidence="6" type="ORF">BZG01_03470</name>
</gene>
<evidence type="ECO:0000256" key="4">
    <source>
        <dbReference type="ARBA" id="ARBA00022825"/>
    </source>
</evidence>
<sequence length="875" mass="100228">MADNNKPHLLLKNQIRTIERFPKRGMVVSKKKNDEEEEEIEIKPYESKKKTLRNNLRSFNRHILERHQNRTIDIPAHIDYVKLYTHGVFNPNLQKKIRTTYGLSAVKFEYFNKVVLCAIVDEDAFEIFKEHIRFFIDTEANFNPLQTDYYLLVHIDQFELLSSDRILEFTRNEEAVAEIISNTELPNKSDNIEKALNEFLRQEKLLRIEFDYEIKLDYSLLVLKNTTEELNKQIVDNFDVIYKVQSHTYKTGPNRYGWQKRRPDFEIFPIENTTLVGIIDTGIHQNSPLRNIIENHQFDIINVGDPSPYIDTDGHGTGIAMLAALGTEYYENETNNFHSPIKLVPIKVLENSNGNYSLIDFEKVIREASAIGVRVFNLSITDSNCKLYNETVSKQAFLLDKLSFELDILFIIATGNLSPDDIEYMRDNPNSLHDYPNHFFNPYKESEQHCCVGTNIHSPSESYNNIAVGAIAENLNDNESDLTYAKELPAYYSKKFHLNFAEKVNSVFLSQSIMNKNFFKPDLVAPGGDAIASSAGMEVLSTRAGQLTELSHGTSNAAPLVTNIAARILNKYPELKAQSIKALLINSAGLSYNSNFLDELIINIKDDFAREEFKKLIEELNNSEKNKLSRIISKDRLFKYLTGNGLPDQTKALYSNENSATLVVEESIKVDSHKGLILKIPKYLNKLSNQEKKSVANITATLCYSFDPIFNNFLAYNPIHISFAFFNPVDDDLSKSIDLIAGYTSQQKDRDPKLKNRVEEADTNRKFKTGITWSEDYSPIGSKMFSNTQKLSIPFRIKDLNEIKNELNIVVRCTCKKDIDPEILNRIKLNPHPFSLVIRIEEKKVNNTLSGQLYHKLDAINTLEIIAEADLEAEV</sequence>
<dbReference type="PANTHER" id="PTHR43806:SF11">
    <property type="entry name" value="CEREVISIN-RELATED"/>
    <property type="match status" value="1"/>
</dbReference>
<evidence type="ECO:0000313" key="7">
    <source>
        <dbReference type="Proteomes" id="UP000233618"/>
    </source>
</evidence>
<feature type="domain" description="Peptidase S8/S53" evidence="5">
    <location>
        <begin position="273"/>
        <end position="588"/>
    </location>
</feature>